<dbReference type="InterPro" id="IPR010610">
    <property type="entry name" value="EryCIII-like_C"/>
</dbReference>
<dbReference type="GO" id="GO:0016758">
    <property type="term" value="F:hexosyltransferase activity"/>
    <property type="evidence" value="ECO:0007669"/>
    <property type="project" value="UniProtKB-ARBA"/>
</dbReference>
<dbReference type="InterPro" id="IPR050426">
    <property type="entry name" value="Glycosyltransferase_28"/>
</dbReference>
<dbReference type="CDD" id="cd03784">
    <property type="entry name" value="GT1_Gtf-like"/>
    <property type="match status" value="1"/>
</dbReference>
<dbReference type="GO" id="GO:0008194">
    <property type="term" value="F:UDP-glycosyltransferase activity"/>
    <property type="evidence" value="ECO:0007669"/>
    <property type="project" value="InterPro"/>
</dbReference>
<evidence type="ECO:0000259" key="1">
    <source>
        <dbReference type="Pfam" id="PF06722"/>
    </source>
</evidence>
<dbReference type="AlphaFoldDB" id="A0A2K3UTJ6"/>
<dbReference type="InterPro" id="IPR002213">
    <property type="entry name" value="UDP_glucos_trans"/>
</dbReference>
<organism evidence="2 3">
    <name type="scientific">Deinococcus koreensis</name>
    <dbReference type="NCBI Taxonomy" id="2054903"/>
    <lineage>
        <taxon>Bacteria</taxon>
        <taxon>Thermotogati</taxon>
        <taxon>Deinococcota</taxon>
        <taxon>Deinococci</taxon>
        <taxon>Deinococcales</taxon>
        <taxon>Deinococcaceae</taxon>
        <taxon>Deinococcus</taxon>
    </lineage>
</organism>
<dbReference type="RefSeq" id="WP_103313849.1">
    <property type="nucleotide sequence ID" value="NZ_PPPD01000002.1"/>
</dbReference>
<comment type="caution">
    <text evidence="2">The sequence shown here is derived from an EMBL/GenBank/DDBJ whole genome shotgun (WGS) entry which is preliminary data.</text>
</comment>
<dbReference type="Gene3D" id="3.40.50.2000">
    <property type="entry name" value="Glycogen Phosphorylase B"/>
    <property type="match status" value="2"/>
</dbReference>
<sequence>MARLLIASQPIAGHLYPLLPIAGELVRRGHEVRWYTGRKYAARVRDTGARFEPFTLARDFDDAAFGAAFPGRDARSGLRQVQFDIRHIFVGGIEDGLRDLQALAREWPWDVTLADQTLNAALLLEELGGPPCALLGVLPLGIHSRDAAPFGLGLAPRGGRLGRARNRALRWATQAVVFGDSSREVGALYRRLGLPARPFEPPTAPSLMLQATARAFEYPLSDHPPQLHFIGPLIPPTPPGLILPDWWGDVTGAHRPVVVVTQGTLATDPRDLILPAIRGLAGEEVLVVAAGVRDPALLGALPADARTAPFVPFSALLPHARVYVSNGGYGGVQQALLHDLPVAVAGTTEDKSEVARRVEVAGVGLRLGTRSPRPEQVRAAVLRLLNDPAPRLNAARLGAALRAHNAPREAADLLEVLLRTGGPVLTSPGGAG</sequence>
<keyword evidence="3" id="KW-1185">Reference proteome</keyword>
<dbReference type="EMBL" id="PPPD01000002">
    <property type="protein sequence ID" value="PNY79865.1"/>
    <property type="molecule type" value="Genomic_DNA"/>
</dbReference>
<evidence type="ECO:0000313" key="3">
    <source>
        <dbReference type="Proteomes" id="UP000236379"/>
    </source>
</evidence>
<evidence type="ECO:0000313" key="2">
    <source>
        <dbReference type="EMBL" id="PNY79865.1"/>
    </source>
</evidence>
<dbReference type="Proteomes" id="UP000236379">
    <property type="component" value="Unassembled WGS sequence"/>
</dbReference>
<accession>A0A2K3UTJ6</accession>
<gene>
    <name evidence="2" type="ORF">CVO96_18170</name>
</gene>
<dbReference type="OrthoDB" id="6620093at2"/>
<dbReference type="PANTHER" id="PTHR48050:SF13">
    <property type="entry name" value="STEROL 3-BETA-GLUCOSYLTRANSFERASE UGT80A2"/>
    <property type="match status" value="1"/>
</dbReference>
<proteinExistence type="predicted"/>
<feature type="domain" description="Erythromycin biosynthesis protein CIII-like C-terminal" evidence="1">
    <location>
        <begin position="287"/>
        <end position="415"/>
    </location>
</feature>
<keyword evidence="2" id="KW-0808">Transferase</keyword>
<protein>
    <submittedName>
        <fullName evidence="2">Glycosyltransferase</fullName>
    </submittedName>
</protein>
<name>A0A2K3UTJ6_9DEIO</name>
<reference evidence="2 3" key="1">
    <citation type="submission" date="2018-01" db="EMBL/GenBank/DDBJ databases">
        <title>Deinococcus koreensis sp. nov., a radiation-resistant bacterium isolated from river water.</title>
        <authorList>
            <person name="Choi A."/>
        </authorList>
    </citation>
    <scope>NUCLEOTIDE SEQUENCE [LARGE SCALE GENOMIC DNA]</scope>
    <source>
        <strain evidence="2 3">SJW1-2</strain>
    </source>
</reference>
<dbReference type="PANTHER" id="PTHR48050">
    <property type="entry name" value="STEROL 3-BETA-GLUCOSYLTRANSFERASE"/>
    <property type="match status" value="1"/>
</dbReference>
<dbReference type="Pfam" id="PF06722">
    <property type="entry name" value="EryCIII-like_C"/>
    <property type="match status" value="1"/>
</dbReference>
<dbReference type="SUPFAM" id="SSF53756">
    <property type="entry name" value="UDP-Glycosyltransferase/glycogen phosphorylase"/>
    <property type="match status" value="1"/>
</dbReference>
<dbReference type="GO" id="GO:0017000">
    <property type="term" value="P:antibiotic biosynthetic process"/>
    <property type="evidence" value="ECO:0007669"/>
    <property type="project" value="UniProtKB-ARBA"/>
</dbReference>